<dbReference type="AlphaFoldDB" id="A0A0H4KCR1"/>
<keyword evidence="3" id="KW-1185">Reference proteome</keyword>
<dbReference type="KEGG" id="beo:BEH_07150"/>
<dbReference type="EMBL" id="CP011974">
    <property type="protein sequence ID" value="AKO91897.1"/>
    <property type="molecule type" value="Genomic_DNA"/>
</dbReference>
<evidence type="ECO:0000313" key="3">
    <source>
        <dbReference type="Proteomes" id="UP000036202"/>
    </source>
</evidence>
<dbReference type="InterPro" id="IPR024535">
    <property type="entry name" value="RHGA/B-epi-like_pectate_lyase"/>
</dbReference>
<accession>A0A0H4KCR1</accession>
<sequence length="664" mass="72035">MGLLKITDKILDPEFLKRIIDLERAPNTESWTATEGQTKFTLSNGTYKPNHKVIQVYVDGVKQRVGEAYTEDSATTFTLAEGVPLGTIVEAMWIEPKVPYTVGHKSTHGKGGQDEINVSELAGYKEKVEDKFNQIILNVKDFGAKGDGVTDDTEAISSAITYGSQTRRNIFIPRGDYRITKTLPFPNLTKLYGAGNGSVILCDFAQSGGWVFDETSANTYRWDISDLTFAIKSGATKDVGVLRVEKVLRFCGIKNIRTFDLKRVFYLGSEIHGMFFLDKIGSYYLSGQDGLTAIETKGNTIMMSDIEIAGGFEIGLKMVGSISFKLKGFNIAGSPNALMGKAIHLDSVSGGSLSDAWIEQLRYEGIAQDEIQAVYIKDSKAVSLSEIYMPDGSIFIDGGEVTVENIAYYQASAGLRYLNGAKVNTTRNGLKTQNVGLKAQNYDGVITVENLKQSNVNLLPNPLLRRGIPNPYTSSNANVTLSDELTDKVSGDRSVRVSSTANYQGVVITLNSLIIGRTYTIRALVKKVSGISHVTMVANSGASTSIDYPCQLRQSKSTDFHEISYIFSATATTAVIRVQNVFSAGSATGEFLLDSVALYEGYSECNPSFETTSKLLSNAAPTSGNWLVGEKVENTNPTAGGYVGWICTSGGTVGTWKGYGLIQT</sequence>
<dbReference type="InterPro" id="IPR012334">
    <property type="entry name" value="Pectin_lyas_fold"/>
</dbReference>
<reference evidence="2" key="2">
    <citation type="submission" date="2016-05" db="EMBL/GenBank/DDBJ databases">
        <authorList>
            <person name="Lavstsen T."/>
            <person name="Jespersen J.S."/>
        </authorList>
    </citation>
    <scope>NUCLEOTIDE SEQUENCE</scope>
    <source>
        <strain evidence="2">Hbe603</strain>
    </source>
</reference>
<evidence type="ECO:0000259" key="1">
    <source>
        <dbReference type="Pfam" id="PF12708"/>
    </source>
</evidence>
<dbReference type="SUPFAM" id="SSF49785">
    <property type="entry name" value="Galactose-binding domain-like"/>
    <property type="match status" value="1"/>
</dbReference>
<evidence type="ECO:0000313" key="2">
    <source>
        <dbReference type="EMBL" id="AKO91897.1"/>
    </source>
</evidence>
<dbReference type="Pfam" id="PF12708">
    <property type="entry name" value="Pect-lyase_RHGA_epim"/>
    <property type="match status" value="1"/>
</dbReference>
<dbReference type="Gene3D" id="2.160.20.10">
    <property type="entry name" value="Single-stranded right-handed beta-helix, Pectin lyase-like"/>
    <property type="match status" value="1"/>
</dbReference>
<dbReference type="PATRIC" id="fig|135735.6.peg.1443"/>
<gene>
    <name evidence="2" type="ORF">BEH_07150</name>
</gene>
<dbReference type="OrthoDB" id="6502305at2"/>
<name>A0A0H4KCR1_9BACI</name>
<organism evidence="2 3">
    <name type="scientific">Priestia filamentosa</name>
    <dbReference type="NCBI Taxonomy" id="1402861"/>
    <lineage>
        <taxon>Bacteria</taxon>
        <taxon>Bacillati</taxon>
        <taxon>Bacillota</taxon>
        <taxon>Bacilli</taxon>
        <taxon>Bacillales</taxon>
        <taxon>Bacillaceae</taxon>
        <taxon>Priestia</taxon>
    </lineage>
</organism>
<dbReference type="Proteomes" id="UP000036202">
    <property type="component" value="Chromosome"/>
</dbReference>
<feature type="domain" description="Rhamnogalacturonase A/B/Epimerase-like pectate lyase" evidence="1">
    <location>
        <begin position="137"/>
        <end position="333"/>
    </location>
</feature>
<dbReference type="RefSeq" id="WP_046216857.1">
    <property type="nucleotide sequence ID" value="NZ_CP011974.1"/>
</dbReference>
<dbReference type="Gene3D" id="2.60.120.260">
    <property type="entry name" value="Galactose-binding domain-like"/>
    <property type="match status" value="1"/>
</dbReference>
<reference evidence="2" key="1">
    <citation type="journal article" date="2015" name="PLoS ONE">
        <title>Genome Sequence of Bacillus endophyticus and Analysis of Its Companion Mechanism in the Ketogulonigenium vulgare-Bacillus Strain Consortium.</title>
        <authorList>
            <person name="Jia N."/>
            <person name="Du J."/>
            <person name="Ding M.Z."/>
            <person name="Gao F."/>
            <person name="Yuan Y.J."/>
        </authorList>
    </citation>
    <scope>NUCLEOTIDE SEQUENCE [LARGE SCALE GENOMIC DNA]</scope>
    <source>
        <strain evidence="2">Hbe603</strain>
    </source>
</reference>
<dbReference type="SUPFAM" id="SSF51126">
    <property type="entry name" value="Pectin lyase-like"/>
    <property type="match status" value="1"/>
</dbReference>
<dbReference type="InterPro" id="IPR011050">
    <property type="entry name" value="Pectin_lyase_fold/virulence"/>
</dbReference>
<dbReference type="InterPro" id="IPR008979">
    <property type="entry name" value="Galactose-bd-like_sf"/>
</dbReference>
<protein>
    <recommendedName>
        <fullName evidence="1">Rhamnogalacturonase A/B/Epimerase-like pectate lyase domain-containing protein</fullName>
    </recommendedName>
</protein>
<proteinExistence type="predicted"/>